<evidence type="ECO:0000256" key="8">
    <source>
        <dbReference type="ARBA" id="ARBA00022723"/>
    </source>
</evidence>
<dbReference type="OrthoDB" id="445556at2759"/>
<evidence type="ECO:0000259" key="12">
    <source>
        <dbReference type="PROSITE" id="PS50076"/>
    </source>
</evidence>
<dbReference type="Gene3D" id="3.10.660.10">
    <property type="entry name" value="DPH Zinc finger"/>
    <property type="match status" value="1"/>
</dbReference>
<dbReference type="GO" id="GO:0017183">
    <property type="term" value="P:protein histidyl modification to diphthamide"/>
    <property type="evidence" value="ECO:0007669"/>
    <property type="project" value="UniProtKB-UniPathway"/>
</dbReference>
<dbReference type="InterPro" id="IPR007872">
    <property type="entry name" value="DPH_MB_dom"/>
</dbReference>
<evidence type="ECO:0000256" key="1">
    <source>
        <dbReference type="ARBA" id="ARBA00003474"/>
    </source>
</evidence>
<feature type="domain" description="J" evidence="12">
    <location>
        <begin position="9"/>
        <end position="94"/>
    </location>
</feature>
<dbReference type="PANTHER" id="PTHR21454:SF46">
    <property type="entry name" value="DIPHTHAMIDE BIOSYNTHESIS PROTEIN 4"/>
    <property type="match status" value="1"/>
</dbReference>
<dbReference type="Pfam" id="PF00226">
    <property type="entry name" value="DnaJ"/>
    <property type="match status" value="1"/>
</dbReference>
<evidence type="ECO:0000256" key="4">
    <source>
        <dbReference type="ARBA" id="ARBA00005156"/>
    </source>
</evidence>
<comment type="similarity">
    <text evidence="5">Belongs to the DPH4 family.</text>
</comment>
<dbReference type="PROSITE" id="PS50076">
    <property type="entry name" value="DNAJ_2"/>
    <property type="match status" value="1"/>
</dbReference>
<evidence type="ECO:0000256" key="5">
    <source>
        <dbReference type="ARBA" id="ARBA00006169"/>
    </source>
</evidence>
<dbReference type="PANTHER" id="PTHR21454">
    <property type="entry name" value="DPH3 HOMOLOG-RELATED"/>
    <property type="match status" value="1"/>
</dbReference>
<comment type="caution">
    <text evidence="14">The sequence shown here is derived from an EMBL/GenBank/DDBJ whole genome shotgun (WGS) entry which is preliminary data.</text>
</comment>
<keyword evidence="9" id="KW-0862">Zinc</keyword>
<dbReference type="SUPFAM" id="SSF46565">
    <property type="entry name" value="Chaperone J-domain"/>
    <property type="match status" value="1"/>
</dbReference>
<dbReference type="Gene3D" id="1.10.287.110">
    <property type="entry name" value="DnaJ domain"/>
    <property type="match status" value="1"/>
</dbReference>
<keyword evidence="11" id="KW-0539">Nucleus</keyword>
<dbReference type="EMBL" id="BAUL01000236">
    <property type="protein sequence ID" value="GAD98232.1"/>
    <property type="molecule type" value="Genomic_DNA"/>
</dbReference>
<organism evidence="14 15">
    <name type="scientific">Byssochlamys spectabilis (strain No. 5 / NBRC 109023)</name>
    <name type="common">Paecilomyces variotii</name>
    <dbReference type="NCBI Taxonomy" id="1356009"/>
    <lineage>
        <taxon>Eukaryota</taxon>
        <taxon>Fungi</taxon>
        <taxon>Dikarya</taxon>
        <taxon>Ascomycota</taxon>
        <taxon>Pezizomycotina</taxon>
        <taxon>Eurotiomycetes</taxon>
        <taxon>Eurotiomycetidae</taxon>
        <taxon>Eurotiales</taxon>
        <taxon>Thermoascaceae</taxon>
        <taxon>Paecilomyces</taxon>
    </lineage>
</organism>
<dbReference type="PROSITE" id="PS51074">
    <property type="entry name" value="DPH_MB"/>
    <property type="match status" value="1"/>
</dbReference>
<feature type="domain" description="DPH-type MB" evidence="13">
    <location>
        <begin position="114"/>
        <end position="188"/>
    </location>
</feature>
<dbReference type="Proteomes" id="UP000018001">
    <property type="component" value="Unassembled WGS sequence"/>
</dbReference>
<sequence length="203" mass="22706">MIPSSVEQDFYAILDLPFTGASTPFSKQQIKVAYHRALLKYHPDKAPAAAGSVATTASTDRSRAETYTYTVDEITTAYKTLSDPFLRTDYDRSLRLSRLKAGEKHGNADVFHTGLEVVDLEDLGYEEVDDNNDGHEADSEGSYWYRSCRCGDEKGFLVTEQDLEREAEHGEIIIGCRGCSLWMKILFAVEADDDNDVEEKGNT</sequence>
<keyword evidence="10" id="KW-0408">Iron</keyword>
<evidence type="ECO:0000313" key="14">
    <source>
        <dbReference type="EMBL" id="GAD98232.1"/>
    </source>
</evidence>
<dbReference type="FunCoup" id="V5GBC8">
    <property type="interactions" value="334"/>
</dbReference>
<protein>
    <recommendedName>
        <fullName evidence="6">Diphthamide biosynthesis protein 4</fullName>
    </recommendedName>
</protein>
<dbReference type="eggNOG" id="ENOG502SD2Q">
    <property type="taxonomic scope" value="Eukaryota"/>
</dbReference>
<dbReference type="SMART" id="SM00271">
    <property type="entry name" value="DnaJ"/>
    <property type="match status" value="1"/>
</dbReference>
<dbReference type="FunFam" id="3.10.660.10:FF:000006">
    <property type="entry name" value="Diphthamide biosynthesis protein 4"/>
    <property type="match status" value="1"/>
</dbReference>
<keyword evidence="15" id="KW-1185">Reference proteome</keyword>
<dbReference type="GO" id="GO:0046872">
    <property type="term" value="F:metal ion binding"/>
    <property type="evidence" value="ECO:0007669"/>
    <property type="project" value="UniProtKB-KW"/>
</dbReference>
<evidence type="ECO:0000256" key="7">
    <source>
        <dbReference type="ARBA" id="ARBA00022490"/>
    </source>
</evidence>
<dbReference type="HOGENOM" id="CLU_017633_7_0_1"/>
<comment type="function">
    <text evidence="1">Required for the first step of diphthamide biosynthesis, the transfer of 3-amino-3-carboxypropyl from S-adenosyl-L-methionine to a histidine residue. Diphthamide is a post-translational modification of histidine which occurs in elongation factor 2.</text>
</comment>
<dbReference type="InterPro" id="IPR036869">
    <property type="entry name" value="J_dom_sf"/>
</dbReference>
<dbReference type="GO" id="GO:0005737">
    <property type="term" value="C:cytoplasm"/>
    <property type="evidence" value="ECO:0007669"/>
    <property type="project" value="UniProtKB-SubCell"/>
</dbReference>
<dbReference type="InterPro" id="IPR036671">
    <property type="entry name" value="DPH_MB_sf"/>
</dbReference>
<name>V5GBC8_BYSSN</name>
<dbReference type="SUPFAM" id="SSF144217">
    <property type="entry name" value="CSL zinc finger"/>
    <property type="match status" value="1"/>
</dbReference>
<dbReference type="InterPro" id="IPR001623">
    <property type="entry name" value="DnaJ_domain"/>
</dbReference>
<evidence type="ECO:0000313" key="15">
    <source>
        <dbReference type="Proteomes" id="UP000018001"/>
    </source>
</evidence>
<comment type="subcellular location">
    <subcellularLocation>
        <location evidence="3">Cytoplasm</location>
    </subcellularLocation>
    <subcellularLocation>
        <location evidence="2">Nucleus</location>
    </subcellularLocation>
</comment>
<dbReference type="InParanoid" id="V5GBC8"/>
<dbReference type="GO" id="GO:0005634">
    <property type="term" value="C:nucleus"/>
    <property type="evidence" value="ECO:0007669"/>
    <property type="project" value="UniProtKB-SubCell"/>
</dbReference>
<comment type="pathway">
    <text evidence="4">Protein modification; peptidyl-diphthamide biosynthesis.</text>
</comment>
<evidence type="ECO:0000256" key="2">
    <source>
        <dbReference type="ARBA" id="ARBA00004123"/>
    </source>
</evidence>
<evidence type="ECO:0000256" key="9">
    <source>
        <dbReference type="ARBA" id="ARBA00022833"/>
    </source>
</evidence>
<proteinExistence type="inferred from homology"/>
<dbReference type="AlphaFoldDB" id="V5GBC8"/>
<reference evidence="15" key="1">
    <citation type="journal article" date="2014" name="Genome Announc.">
        <title>Draft genome sequence of the formaldehyde-resistant fungus Byssochlamys spectabilis No. 5 (anamorph Paecilomyces variotii No. 5) (NBRC109023).</title>
        <authorList>
            <person name="Oka T."/>
            <person name="Ekino K."/>
            <person name="Fukuda K."/>
            <person name="Nomura Y."/>
        </authorList>
    </citation>
    <scope>NUCLEOTIDE SEQUENCE [LARGE SCALE GENOMIC DNA]</scope>
    <source>
        <strain evidence="15">No. 5 / NBRC 109023</strain>
    </source>
</reference>
<evidence type="ECO:0000256" key="3">
    <source>
        <dbReference type="ARBA" id="ARBA00004496"/>
    </source>
</evidence>
<evidence type="ECO:0000256" key="11">
    <source>
        <dbReference type="ARBA" id="ARBA00023242"/>
    </source>
</evidence>
<dbReference type="CDD" id="cd06257">
    <property type="entry name" value="DnaJ"/>
    <property type="match status" value="1"/>
</dbReference>
<accession>V5GBC8</accession>
<evidence type="ECO:0000256" key="10">
    <source>
        <dbReference type="ARBA" id="ARBA00023004"/>
    </source>
</evidence>
<dbReference type="Pfam" id="PF05207">
    <property type="entry name" value="Zn_ribbon_CSL"/>
    <property type="match status" value="1"/>
</dbReference>
<gene>
    <name evidence="14" type="ORF">PVAR5_6923</name>
</gene>
<dbReference type="UniPathway" id="UPA00559"/>
<keyword evidence="8" id="KW-0479">Metal-binding</keyword>
<keyword evidence="7" id="KW-0963">Cytoplasm</keyword>
<dbReference type="InterPro" id="IPR044248">
    <property type="entry name" value="DPH3/4-like"/>
</dbReference>
<evidence type="ECO:0000259" key="13">
    <source>
        <dbReference type="PROSITE" id="PS51074"/>
    </source>
</evidence>
<evidence type="ECO:0000256" key="6">
    <source>
        <dbReference type="ARBA" id="ARBA00021797"/>
    </source>
</evidence>